<reference evidence="2" key="1">
    <citation type="journal article" date="2015" name="Nature">
        <title>Complex archaea that bridge the gap between prokaryotes and eukaryotes.</title>
        <authorList>
            <person name="Spang A."/>
            <person name="Saw J.H."/>
            <person name="Jorgensen S.L."/>
            <person name="Zaremba-Niedzwiedzka K."/>
            <person name="Martijn J."/>
            <person name="Lind A.E."/>
            <person name="van Eijk R."/>
            <person name="Schleper C."/>
            <person name="Guy L."/>
            <person name="Ettema T.J."/>
        </authorList>
    </citation>
    <scope>NUCLEOTIDE SEQUENCE</scope>
</reference>
<proteinExistence type="predicted"/>
<gene>
    <name evidence="2" type="ORF">LCGC14_2540470</name>
</gene>
<keyword evidence="1" id="KW-1133">Transmembrane helix</keyword>
<sequence>MKKCNVWALVFICFSCSLLIYQIIKYPKAYWDPERVAEEKAQVQTRRRHDKMWKERHRGYSEETYQQWKEQEDKSRMRQLAEESYRKRYERVKVRLIIQE</sequence>
<keyword evidence="1" id="KW-0472">Membrane</keyword>
<dbReference type="AlphaFoldDB" id="A0A0F9ARA7"/>
<evidence type="ECO:0000256" key="1">
    <source>
        <dbReference type="SAM" id="Phobius"/>
    </source>
</evidence>
<organism evidence="2">
    <name type="scientific">marine sediment metagenome</name>
    <dbReference type="NCBI Taxonomy" id="412755"/>
    <lineage>
        <taxon>unclassified sequences</taxon>
        <taxon>metagenomes</taxon>
        <taxon>ecological metagenomes</taxon>
    </lineage>
</organism>
<evidence type="ECO:0000313" key="2">
    <source>
        <dbReference type="EMBL" id="KKL11970.1"/>
    </source>
</evidence>
<keyword evidence="1" id="KW-0812">Transmembrane</keyword>
<accession>A0A0F9ARA7</accession>
<dbReference type="EMBL" id="LAZR01041446">
    <property type="protein sequence ID" value="KKL11970.1"/>
    <property type="molecule type" value="Genomic_DNA"/>
</dbReference>
<feature type="transmembrane region" description="Helical" evidence="1">
    <location>
        <begin position="6"/>
        <end position="24"/>
    </location>
</feature>
<protein>
    <submittedName>
        <fullName evidence="2">Uncharacterized protein</fullName>
    </submittedName>
</protein>
<comment type="caution">
    <text evidence="2">The sequence shown here is derived from an EMBL/GenBank/DDBJ whole genome shotgun (WGS) entry which is preliminary data.</text>
</comment>
<name>A0A0F9ARA7_9ZZZZ</name>